<keyword evidence="2" id="KW-0812">Transmembrane</keyword>
<keyword evidence="2" id="KW-1133">Transmembrane helix</keyword>
<proteinExistence type="predicted"/>
<feature type="region of interest" description="Disordered" evidence="1">
    <location>
        <begin position="153"/>
        <end position="193"/>
    </location>
</feature>
<evidence type="ECO:0000313" key="3">
    <source>
        <dbReference type="EnsemblPlants" id="LPERR11G11420.1"/>
    </source>
</evidence>
<reference evidence="3 4" key="1">
    <citation type="submission" date="2012-08" db="EMBL/GenBank/DDBJ databases">
        <title>Oryza genome evolution.</title>
        <authorList>
            <person name="Wing R.A."/>
        </authorList>
    </citation>
    <scope>NUCLEOTIDE SEQUENCE</scope>
</reference>
<dbReference type="EnsemblPlants" id="LPERR11G11420.1">
    <property type="protein sequence ID" value="LPERR11G11420.1"/>
    <property type="gene ID" value="LPERR11G11420"/>
</dbReference>
<reference evidence="4" key="2">
    <citation type="submission" date="2013-12" db="EMBL/GenBank/DDBJ databases">
        <authorList>
            <person name="Yu Y."/>
            <person name="Lee S."/>
            <person name="de Baynast K."/>
            <person name="Wissotski M."/>
            <person name="Liu L."/>
            <person name="Talag J."/>
            <person name="Goicoechea J."/>
            <person name="Angelova A."/>
            <person name="Jetty R."/>
            <person name="Kudrna D."/>
            <person name="Golser W."/>
            <person name="Rivera L."/>
            <person name="Zhang J."/>
            <person name="Wing R."/>
        </authorList>
    </citation>
    <scope>NUCLEOTIDE SEQUENCE</scope>
</reference>
<name>A0A0D9XSB8_9ORYZ</name>
<evidence type="ECO:0000256" key="1">
    <source>
        <dbReference type="SAM" id="MobiDB-lite"/>
    </source>
</evidence>
<feature type="transmembrane region" description="Helical" evidence="2">
    <location>
        <begin position="43"/>
        <end position="65"/>
    </location>
</feature>
<dbReference type="Gramene" id="LPERR11G11420.1">
    <property type="protein sequence ID" value="LPERR11G11420.1"/>
    <property type="gene ID" value="LPERR11G11420"/>
</dbReference>
<feature type="compositionally biased region" description="Basic residues" evidence="1">
    <location>
        <begin position="153"/>
        <end position="162"/>
    </location>
</feature>
<evidence type="ECO:0000313" key="4">
    <source>
        <dbReference type="Proteomes" id="UP000032180"/>
    </source>
</evidence>
<dbReference type="HOGENOM" id="CLU_1306449_0_0_1"/>
<dbReference type="AlphaFoldDB" id="A0A0D9XSB8"/>
<sequence>MKVVDTDRRYAAVLYLLLRKGGRLGFAGGTAQYGPRQQHELRCLFTLAAGLTVPVYVGLVGHVVIQFRTSSRVQEMDGTATSLAAVAGLMLMLLTSSPPAFIFPVTRDALVERLLGTLANVQLALVGAAGLSAARGAAPGEFVRVRGANAVQRRVRRRRPRRVGQLAKEGRGRRGGLSARRQPHKHGAAVQGRPYRDRRVRLISSCSKVWC</sequence>
<evidence type="ECO:0000256" key="2">
    <source>
        <dbReference type="SAM" id="Phobius"/>
    </source>
</evidence>
<organism evidence="3 4">
    <name type="scientific">Leersia perrieri</name>
    <dbReference type="NCBI Taxonomy" id="77586"/>
    <lineage>
        <taxon>Eukaryota</taxon>
        <taxon>Viridiplantae</taxon>
        <taxon>Streptophyta</taxon>
        <taxon>Embryophyta</taxon>
        <taxon>Tracheophyta</taxon>
        <taxon>Spermatophyta</taxon>
        <taxon>Magnoliopsida</taxon>
        <taxon>Liliopsida</taxon>
        <taxon>Poales</taxon>
        <taxon>Poaceae</taxon>
        <taxon>BOP clade</taxon>
        <taxon>Oryzoideae</taxon>
        <taxon>Oryzeae</taxon>
        <taxon>Oryzinae</taxon>
        <taxon>Leersia</taxon>
    </lineage>
</organism>
<feature type="transmembrane region" description="Helical" evidence="2">
    <location>
        <begin position="85"/>
        <end position="105"/>
    </location>
</feature>
<keyword evidence="2" id="KW-0472">Membrane</keyword>
<protein>
    <submittedName>
        <fullName evidence="3">Uncharacterized protein</fullName>
    </submittedName>
</protein>
<keyword evidence="4" id="KW-1185">Reference proteome</keyword>
<accession>A0A0D9XSB8</accession>
<dbReference type="STRING" id="77586.A0A0D9XSB8"/>
<dbReference type="Proteomes" id="UP000032180">
    <property type="component" value="Chromosome 11"/>
</dbReference>
<reference evidence="3" key="3">
    <citation type="submission" date="2015-04" db="UniProtKB">
        <authorList>
            <consortium name="EnsemblPlants"/>
        </authorList>
    </citation>
    <scope>IDENTIFICATION</scope>
</reference>